<proteinExistence type="predicted"/>
<protein>
    <submittedName>
        <fullName evidence="3">DUF4347 domain-containing protein</fullName>
    </submittedName>
</protein>
<feature type="compositionally biased region" description="Polar residues" evidence="1">
    <location>
        <begin position="18"/>
        <end position="28"/>
    </location>
</feature>
<gene>
    <name evidence="3" type="ORF">IQ241_03420</name>
</gene>
<dbReference type="Pfam" id="PF14252">
    <property type="entry name" value="DUF4347"/>
    <property type="match status" value="1"/>
</dbReference>
<evidence type="ECO:0000313" key="4">
    <source>
        <dbReference type="Proteomes" id="UP000636505"/>
    </source>
</evidence>
<name>A0A8J7ATN3_9CYAN</name>
<sequence>MQSPHFIPIAAIDLRQTDSSQAASNQPIKRSALPPDGLPDNLSEGTTRQIVFVDPQVDDYPTLVSSIEPDTEVILLDPERDGIVQITEHLQQRSHFSSIHIICNGFPGALNLGSSQLNLATLERYAELLRSWRRASEATNLLLYGCQVAAGRTGARFIKLLHALTGAQIAASARRTGSASLGGDWQLEYTTGQITAEIVFPVPIREAYTSVL</sequence>
<keyword evidence="4" id="KW-1185">Reference proteome</keyword>
<evidence type="ECO:0000256" key="1">
    <source>
        <dbReference type="SAM" id="MobiDB-lite"/>
    </source>
</evidence>
<evidence type="ECO:0000313" key="3">
    <source>
        <dbReference type="EMBL" id="MBE9076353.1"/>
    </source>
</evidence>
<dbReference type="AlphaFoldDB" id="A0A8J7ATN3"/>
<dbReference type="RefSeq" id="WP_193905014.1">
    <property type="nucleotide sequence ID" value="NZ_JADEXG010000005.1"/>
</dbReference>
<dbReference type="InterPro" id="IPR025592">
    <property type="entry name" value="DUF4347"/>
</dbReference>
<feature type="region of interest" description="Disordered" evidence="1">
    <location>
        <begin position="18"/>
        <end position="40"/>
    </location>
</feature>
<dbReference type="Proteomes" id="UP000636505">
    <property type="component" value="Unassembled WGS sequence"/>
</dbReference>
<accession>A0A8J7ATN3</accession>
<comment type="caution">
    <text evidence="3">The sequence shown here is derived from an EMBL/GenBank/DDBJ whole genome shotgun (WGS) entry which is preliminary data.</text>
</comment>
<organism evidence="3 4">
    <name type="scientific">Vasconcelosia minhoensis LEGE 07310</name>
    <dbReference type="NCBI Taxonomy" id="915328"/>
    <lineage>
        <taxon>Bacteria</taxon>
        <taxon>Bacillati</taxon>
        <taxon>Cyanobacteriota</taxon>
        <taxon>Cyanophyceae</taxon>
        <taxon>Nodosilineales</taxon>
        <taxon>Cymatolegaceae</taxon>
        <taxon>Vasconcelosia</taxon>
        <taxon>Vasconcelosia minhoensis</taxon>
    </lineage>
</organism>
<evidence type="ECO:0000259" key="2">
    <source>
        <dbReference type="Pfam" id="PF14252"/>
    </source>
</evidence>
<dbReference type="EMBL" id="JADEXG010000005">
    <property type="protein sequence ID" value="MBE9076353.1"/>
    <property type="molecule type" value="Genomic_DNA"/>
</dbReference>
<reference evidence="3" key="1">
    <citation type="submission" date="2020-10" db="EMBL/GenBank/DDBJ databases">
        <authorList>
            <person name="Castelo-Branco R."/>
            <person name="Eusebio N."/>
            <person name="Adriana R."/>
            <person name="Vieira A."/>
            <person name="Brugerolle De Fraissinette N."/>
            <person name="Rezende De Castro R."/>
            <person name="Schneider M.P."/>
            <person name="Vasconcelos V."/>
            <person name="Leao P.N."/>
        </authorList>
    </citation>
    <scope>NUCLEOTIDE SEQUENCE</scope>
    <source>
        <strain evidence="3">LEGE 07310</strain>
    </source>
</reference>
<feature type="domain" description="DUF4347" evidence="2">
    <location>
        <begin position="50"/>
        <end position="212"/>
    </location>
</feature>